<organism evidence="2 3">
    <name type="scientific">phage Lak_Megaphage_RVC_AP3_GC26</name>
    <dbReference type="NCBI Taxonomy" id="3109225"/>
    <lineage>
        <taxon>Viruses</taxon>
        <taxon>Duplodnaviria</taxon>
        <taxon>Heunggongvirae</taxon>
        <taxon>Uroviricota</taxon>
        <taxon>Caudoviricetes</taxon>
        <taxon>Caudoviricetes code 15 clade</taxon>
    </lineage>
</organism>
<evidence type="ECO:0000313" key="3">
    <source>
        <dbReference type="Proteomes" id="UP001348805"/>
    </source>
</evidence>
<reference evidence="2 3" key="1">
    <citation type="submission" date="2023-11" db="EMBL/GenBank/DDBJ databases">
        <authorList>
            <person name="Cook R."/>
            <person name="Crisci M."/>
            <person name="Pye H."/>
            <person name="Adriaenssens E."/>
            <person name="Santini J."/>
        </authorList>
    </citation>
    <scope>NUCLEOTIDE SEQUENCE [LARGE SCALE GENOMIC DNA]</scope>
    <source>
        <strain evidence="2">Lak_Megaphage_RVC_AP3_GC26</strain>
    </source>
</reference>
<keyword evidence="1" id="KW-0472">Membrane</keyword>
<sequence>MSHNSFLNSVIRGFGSQIGRDSAKVLTNSMYGNAHATPYRNTSSEIEVDLNSHNEKLTQDELDELNSTYLDDWCQKYNCVYSIKGNNEISKVYYIIWIFLCLMGPFGMIIALYKGYKHYNLKKEIDNVRYIIEHPYIEEYTVIDNRTKTGYRTNKRKNVESWEYSLQDSKDEWYEKEKSLGKKYFIVSFIAFILTPFVL</sequence>
<protein>
    <submittedName>
        <fullName evidence="2">Uncharacterized protein</fullName>
    </submittedName>
</protein>
<keyword evidence="3" id="KW-1185">Reference proteome</keyword>
<keyword evidence="1" id="KW-0812">Transmembrane</keyword>
<feature type="transmembrane region" description="Helical" evidence="1">
    <location>
        <begin position="92"/>
        <end position="113"/>
    </location>
</feature>
<evidence type="ECO:0000313" key="2">
    <source>
        <dbReference type="EMBL" id="WQJ51148.1"/>
    </source>
</evidence>
<name>A0ABZ0Z168_9CAUD</name>
<proteinExistence type="predicted"/>
<keyword evidence="1" id="KW-1133">Transmembrane helix</keyword>
<feature type="transmembrane region" description="Helical" evidence="1">
    <location>
        <begin position="180"/>
        <end position="198"/>
    </location>
</feature>
<dbReference type="EMBL" id="OR769219">
    <property type="protein sequence ID" value="WQJ51148.1"/>
    <property type="molecule type" value="Genomic_DNA"/>
</dbReference>
<evidence type="ECO:0000256" key="1">
    <source>
        <dbReference type="SAM" id="Phobius"/>
    </source>
</evidence>
<dbReference type="Proteomes" id="UP001348805">
    <property type="component" value="Segment"/>
</dbReference>
<accession>A0ABZ0Z168</accession>